<evidence type="ECO:0000313" key="5">
    <source>
        <dbReference type="EMBL" id="RFM29466.1"/>
    </source>
</evidence>
<dbReference type="Pfam" id="PF00356">
    <property type="entry name" value="LacI"/>
    <property type="match status" value="1"/>
</dbReference>
<dbReference type="GO" id="GO:0000976">
    <property type="term" value="F:transcription cis-regulatory region binding"/>
    <property type="evidence" value="ECO:0007669"/>
    <property type="project" value="TreeGrafter"/>
</dbReference>
<dbReference type="GO" id="GO:0003700">
    <property type="term" value="F:DNA-binding transcription factor activity"/>
    <property type="evidence" value="ECO:0007669"/>
    <property type="project" value="TreeGrafter"/>
</dbReference>
<sequence length="344" mass="38162">MKRVSLKDIAAMVGASPSTVSFVLNGKAKEMRISQVVADKITAAAKKAGYYPNQIAVSLRTGQTKILGLIVESIAGNFFASLARIIEDKAEAHGYKVVYCSTENNGNRGNEMIRMLSQRQLDGYLITPAAGMEKDIQQLIAQRKPVILIDSYFPGLQIPHVLVNSYAGVTEGMEHLIKQGYRNIAWVTVDLDLIQVHDRTRAYTDSLKKHKLKPNEQWILKLPYDYSKEKSVQAICDFLANNKGIDAVFFATNYLGVTGLESITKLKLSIPQNLAMICFDDHDIFRLYPGGITIIQQPIEEIAQASIDLLMSKLGKQQVMHEVTGKDLVELPPALIVRGSTLQK</sequence>
<dbReference type="PANTHER" id="PTHR30146">
    <property type="entry name" value="LACI-RELATED TRANSCRIPTIONAL REPRESSOR"/>
    <property type="match status" value="1"/>
</dbReference>
<dbReference type="PROSITE" id="PS50932">
    <property type="entry name" value="HTH_LACI_2"/>
    <property type="match status" value="1"/>
</dbReference>
<dbReference type="InterPro" id="IPR000843">
    <property type="entry name" value="HTH_LacI"/>
</dbReference>
<dbReference type="Pfam" id="PF13377">
    <property type="entry name" value="Peripla_BP_3"/>
    <property type="match status" value="1"/>
</dbReference>
<dbReference type="SUPFAM" id="SSF53822">
    <property type="entry name" value="Periplasmic binding protein-like I"/>
    <property type="match status" value="1"/>
</dbReference>
<feature type="domain" description="HTH lacI-type" evidence="4">
    <location>
        <begin position="4"/>
        <end position="61"/>
    </location>
</feature>
<dbReference type="SMART" id="SM00354">
    <property type="entry name" value="HTH_LACI"/>
    <property type="match status" value="1"/>
</dbReference>
<dbReference type="InterPro" id="IPR046335">
    <property type="entry name" value="LacI/GalR-like_sensor"/>
</dbReference>
<keyword evidence="6" id="KW-1185">Reference proteome</keyword>
<dbReference type="OrthoDB" id="9803256at2"/>
<evidence type="ECO:0000256" key="3">
    <source>
        <dbReference type="ARBA" id="ARBA00023163"/>
    </source>
</evidence>
<reference evidence="5 6" key="1">
    <citation type="submission" date="2018-08" db="EMBL/GenBank/DDBJ databases">
        <title>Chitinophagaceae sp. K23C18032701, a novel bacterium isolated from forest soil.</title>
        <authorList>
            <person name="Wang C."/>
        </authorList>
    </citation>
    <scope>NUCLEOTIDE SEQUENCE [LARGE SCALE GENOMIC DNA]</scope>
    <source>
        <strain evidence="5 6">K23C18032701</strain>
    </source>
</reference>
<dbReference type="Proteomes" id="UP000261284">
    <property type="component" value="Unassembled WGS sequence"/>
</dbReference>
<comment type="caution">
    <text evidence="5">The sequence shown here is derived from an EMBL/GenBank/DDBJ whole genome shotgun (WGS) entry which is preliminary data.</text>
</comment>
<protein>
    <submittedName>
        <fullName evidence="5">LacI family transcriptional regulator</fullName>
    </submittedName>
</protein>
<dbReference type="Gene3D" id="3.40.50.2300">
    <property type="match status" value="2"/>
</dbReference>
<dbReference type="AlphaFoldDB" id="A0A3E1NNF6"/>
<dbReference type="EMBL" id="QTJU01000001">
    <property type="protein sequence ID" value="RFM29466.1"/>
    <property type="molecule type" value="Genomic_DNA"/>
</dbReference>
<gene>
    <name evidence="5" type="ORF">DXN05_00320</name>
</gene>
<dbReference type="RefSeq" id="WP_116845223.1">
    <property type="nucleotide sequence ID" value="NZ_QTJU01000001.1"/>
</dbReference>
<dbReference type="SUPFAM" id="SSF47413">
    <property type="entry name" value="lambda repressor-like DNA-binding domains"/>
    <property type="match status" value="1"/>
</dbReference>
<dbReference type="InterPro" id="IPR010982">
    <property type="entry name" value="Lambda_DNA-bd_dom_sf"/>
</dbReference>
<organism evidence="5 6">
    <name type="scientific">Deminuibacter soli</name>
    <dbReference type="NCBI Taxonomy" id="2291815"/>
    <lineage>
        <taxon>Bacteria</taxon>
        <taxon>Pseudomonadati</taxon>
        <taxon>Bacteroidota</taxon>
        <taxon>Chitinophagia</taxon>
        <taxon>Chitinophagales</taxon>
        <taxon>Chitinophagaceae</taxon>
        <taxon>Deminuibacter</taxon>
    </lineage>
</organism>
<evidence type="ECO:0000259" key="4">
    <source>
        <dbReference type="PROSITE" id="PS50932"/>
    </source>
</evidence>
<keyword evidence="1" id="KW-0805">Transcription regulation</keyword>
<proteinExistence type="predicted"/>
<keyword evidence="2" id="KW-0238">DNA-binding</keyword>
<dbReference type="InterPro" id="IPR028082">
    <property type="entry name" value="Peripla_BP_I"/>
</dbReference>
<dbReference type="CDD" id="cd01392">
    <property type="entry name" value="HTH_LacI"/>
    <property type="match status" value="1"/>
</dbReference>
<dbReference type="Gene3D" id="1.10.260.40">
    <property type="entry name" value="lambda repressor-like DNA-binding domains"/>
    <property type="match status" value="1"/>
</dbReference>
<evidence type="ECO:0000313" key="6">
    <source>
        <dbReference type="Proteomes" id="UP000261284"/>
    </source>
</evidence>
<dbReference type="PANTHER" id="PTHR30146:SF109">
    <property type="entry name" value="HTH-TYPE TRANSCRIPTIONAL REGULATOR GALS"/>
    <property type="match status" value="1"/>
</dbReference>
<evidence type="ECO:0000256" key="2">
    <source>
        <dbReference type="ARBA" id="ARBA00023125"/>
    </source>
</evidence>
<keyword evidence="3" id="KW-0804">Transcription</keyword>
<name>A0A3E1NNF6_9BACT</name>
<accession>A0A3E1NNF6</accession>
<evidence type="ECO:0000256" key="1">
    <source>
        <dbReference type="ARBA" id="ARBA00023015"/>
    </source>
</evidence>